<keyword evidence="5" id="KW-0408">Iron</keyword>
<evidence type="ECO:0000256" key="4">
    <source>
        <dbReference type="ARBA" id="ARBA00022723"/>
    </source>
</evidence>
<dbReference type="PROSITE" id="PS51379">
    <property type="entry name" value="4FE4S_FER_2"/>
    <property type="match status" value="2"/>
</dbReference>
<reference evidence="10" key="1">
    <citation type="submission" date="2024-05" db="EMBL/GenBank/DDBJ databases">
        <title>Isolation and characterization of Sporomusa carbonis sp. nov., a carboxydotrophic hydrogenogen in the genus of Sporomusa isolated from a charcoal burning pile.</title>
        <authorList>
            <person name="Boeer T."/>
            <person name="Rosenbaum F."/>
            <person name="Eysell L."/>
            <person name="Mueller V."/>
            <person name="Daniel R."/>
            <person name="Poehlein A."/>
        </authorList>
    </citation>
    <scope>NUCLEOTIDE SEQUENCE [LARGE SCALE GENOMIC DNA]</scope>
    <source>
        <strain evidence="10">DSM 3132</strain>
    </source>
</reference>
<dbReference type="PANTHER" id="PTHR30352:SF4">
    <property type="entry name" value="PYRUVATE FORMATE-LYASE 2-ACTIVATING ENZYME"/>
    <property type="match status" value="1"/>
</dbReference>
<dbReference type="Pfam" id="PF13353">
    <property type="entry name" value="Fer4_12"/>
    <property type="match status" value="1"/>
</dbReference>
<evidence type="ECO:0000256" key="1">
    <source>
        <dbReference type="ARBA" id="ARBA00001966"/>
    </source>
</evidence>
<feature type="domain" description="Radical SAM core" evidence="9">
    <location>
        <begin position="17"/>
        <end position="296"/>
    </location>
</feature>
<dbReference type="InterPro" id="IPR034457">
    <property type="entry name" value="Organic_radical-activating"/>
</dbReference>
<dbReference type="InterPro" id="IPR017896">
    <property type="entry name" value="4Fe4S_Fe-S-bd"/>
</dbReference>
<dbReference type="EC" id="1.97.1.-" evidence="10"/>
<dbReference type="InterPro" id="IPR013785">
    <property type="entry name" value="Aldolase_TIM"/>
</dbReference>
<evidence type="ECO:0000259" key="9">
    <source>
        <dbReference type="PROSITE" id="PS51918"/>
    </source>
</evidence>
<dbReference type="PANTHER" id="PTHR30352">
    <property type="entry name" value="PYRUVATE FORMATE-LYASE-ACTIVATING ENZYME"/>
    <property type="match status" value="1"/>
</dbReference>
<evidence type="ECO:0000256" key="3">
    <source>
        <dbReference type="ARBA" id="ARBA00022691"/>
    </source>
</evidence>
<dbReference type="SFLD" id="SFLDG01118">
    <property type="entry name" value="activating_enzymes__group_2"/>
    <property type="match status" value="1"/>
</dbReference>
<dbReference type="NCBIfam" id="TIGR02494">
    <property type="entry name" value="PFLE_PFLC"/>
    <property type="match status" value="1"/>
</dbReference>
<gene>
    <name evidence="10" type="primary">hpdA_1</name>
    <name evidence="10" type="ORF">SPACI_007160</name>
</gene>
<evidence type="ECO:0000256" key="7">
    <source>
        <dbReference type="ARBA" id="ARBA00047365"/>
    </source>
</evidence>
<dbReference type="InterPro" id="IPR012839">
    <property type="entry name" value="Organic_radical_activase"/>
</dbReference>
<dbReference type="EMBL" id="CP155571">
    <property type="protein sequence ID" value="XFO70717.1"/>
    <property type="molecule type" value="Genomic_DNA"/>
</dbReference>
<evidence type="ECO:0000313" key="10">
    <source>
        <dbReference type="EMBL" id="XFO70717.1"/>
    </source>
</evidence>
<proteinExistence type="predicted"/>
<evidence type="ECO:0000256" key="2">
    <source>
        <dbReference type="ARBA" id="ARBA00022485"/>
    </source>
</evidence>
<evidence type="ECO:0000256" key="6">
    <source>
        <dbReference type="ARBA" id="ARBA00023014"/>
    </source>
</evidence>
<dbReference type="SFLD" id="SFLDG01066">
    <property type="entry name" value="organic_radical-activating_enz"/>
    <property type="match status" value="1"/>
</dbReference>
<dbReference type="SUPFAM" id="SSF54862">
    <property type="entry name" value="4Fe-4S ferredoxins"/>
    <property type="match status" value="1"/>
</dbReference>
<feature type="domain" description="4Fe-4S ferredoxin-type" evidence="8">
    <location>
        <begin position="78"/>
        <end position="108"/>
    </location>
</feature>
<dbReference type="Proteomes" id="UP000216052">
    <property type="component" value="Chromosome"/>
</dbReference>
<feature type="domain" description="4Fe-4S ferredoxin-type" evidence="8">
    <location>
        <begin position="48"/>
        <end position="77"/>
    </location>
</feature>
<keyword evidence="10" id="KW-0560">Oxidoreductase</keyword>
<dbReference type="InterPro" id="IPR058240">
    <property type="entry name" value="rSAM_sf"/>
</dbReference>
<dbReference type="SFLD" id="SFLDS00029">
    <property type="entry name" value="Radical_SAM"/>
    <property type="match status" value="1"/>
</dbReference>
<accession>A0ABZ3IXB7</accession>
<keyword evidence="6" id="KW-0411">Iron-sulfur</keyword>
<organism evidence="10 11">
    <name type="scientific">Sporomusa acidovorans (strain ATCC 49682 / DSM 3132 / Mol)</name>
    <dbReference type="NCBI Taxonomy" id="1123286"/>
    <lineage>
        <taxon>Bacteria</taxon>
        <taxon>Bacillati</taxon>
        <taxon>Bacillota</taxon>
        <taxon>Negativicutes</taxon>
        <taxon>Selenomonadales</taxon>
        <taxon>Sporomusaceae</taxon>
        <taxon>Sporomusa</taxon>
    </lineage>
</organism>
<comment type="catalytic activity">
    <reaction evidence="7">
        <text>glycyl-[protein] + reduced [flavodoxin] + S-adenosyl-L-methionine = glycin-2-yl radical-[protein] + semiquinone [flavodoxin] + 5'-deoxyadenosine + L-methionine + H(+)</text>
        <dbReference type="Rhea" id="RHEA:61976"/>
        <dbReference type="Rhea" id="RHEA-COMP:10622"/>
        <dbReference type="Rhea" id="RHEA-COMP:14480"/>
        <dbReference type="Rhea" id="RHEA-COMP:15993"/>
        <dbReference type="Rhea" id="RHEA-COMP:15994"/>
        <dbReference type="ChEBI" id="CHEBI:15378"/>
        <dbReference type="ChEBI" id="CHEBI:17319"/>
        <dbReference type="ChEBI" id="CHEBI:29947"/>
        <dbReference type="ChEBI" id="CHEBI:32722"/>
        <dbReference type="ChEBI" id="CHEBI:57618"/>
        <dbReference type="ChEBI" id="CHEBI:57844"/>
        <dbReference type="ChEBI" id="CHEBI:59789"/>
        <dbReference type="ChEBI" id="CHEBI:140311"/>
    </reaction>
</comment>
<name>A0ABZ3IXB7_SPOA4</name>
<keyword evidence="11" id="KW-1185">Reference proteome</keyword>
<dbReference type="PIRSF" id="PIRSF000371">
    <property type="entry name" value="PFL_act_enz"/>
    <property type="match status" value="1"/>
</dbReference>
<evidence type="ECO:0000313" key="11">
    <source>
        <dbReference type="Proteomes" id="UP000216052"/>
    </source>
</evidence>
<keyword evidence="3" id="KW-0949">S-adenosyl-L-methionine</keyword>
<dbReference type="Pfam" id="PF04055">
    <property type="entry name" value="Radical_SAM"/>
    <property type="match status" value="1"/>
</dbReference>
<protein>
    <submittedName>
        <fullName evidence="10">4-hydroxyphenylacetate decarboxylase activating enzyme</fullName>
        <ecNumber evidence="10">1.97.1.-</ecNumber>
    </submittedName>
</protein>
<evidence type="ECO:0000256" key="5">
    <source>
        <dbReference type="ARBA" id="ARBA00023004"/>
    </source>
</evidence>
<keyword evidence="2" id="KW-0004">4Fe-4S</keyword>
<keyword evidence="4" id="KW-0479">Metal-binding</keyword>
<dbReference type="SUPFAM" id="SSF102114">
    <property type="entry name" value="Radical SAM enzymes"/>
    <property type="match status" value="1"/>
</dbReference>
<dbReference type="InterPro" id="IPR040074">
    <property type="entry name" value="BssD/PflA/YjjW"/>
</dbReference>
<dbReference type="Gene3D" id="3.20.20.70">
    <property type="entry name" value="Aldolase class I"/>
    <property type="match status" value="1"/>
</dbReference>
<dbReference type="InterPro" id="IPR007197">
    <property type="entry name" value="rSAM"/>
</dbReference>
<dbReference type="GO" id="GO:0016491">
    <property type="term" value="F:oxidoreductase activity"/>
    <property type="evidence" value="ECO:0007669"/>
    <property type="project" value="UniProtKB-KW"/>
</dbReference>
<dbReference type="RefSeq" id="WP_093796347.1">
    <property type="nucleotide sequence ID" value="NZ_CP155571.1"/>
</dbReference>
<dbReference type="Gene3D" id="3.30.70.20">
    <property type="match status" value="1"/>
</dbReference>
<dbReference type="PROSITE" id="PS51918">
    <property type="entry name" value="RADICAL_SAM"/>
    <property type="match status" value="1"/>
</dbReference>
<comment type="cofactor">
    <cofactor evidence="1">
        <name>[4Fe-4S] cluster</name>
        <dbReference type="ChEBI" id="CHEBI:49883"/>
    </cofactor>
</comment>
<evidence type="ECO:0000259" key="8">
    <source>
        <dbReference type="PROSITE" id="PS51379"/>
    </source>
</evidence>
<sequence length="301" mass="33494">MNSVLGTIFQIQRWSINDGEGIRSTVFLKSCPLRCRWCANPESWNPLPEILFLREKCIGCGRCSQVCAAAAMEGKRQAVSLPVREKCVACGKCCEVCPAGARKKMGEQVTVDEVMQVIKRDAIFYQESGGGVTFSGGEPLAQPAFLRQLVLACRRLGIDTAVETAGYYDWEPVQDIFANVDFVFFDCKHMNHDVHKKMTGAGNAKILDNLVKISGVQPTVVRVPLMEEVNASEHNIRALCKFLREYTRVEGIELLPYHDFGEAKYRAVGATCPAFSAPGEAKLERIKKIIVDHGITVWEFK</sequence>